<feature type="compositionally biased region" description="Low complexity" evidence="7">
    <location>
        <begin position="725"/>
        <end position="741"/>
    </location>
</feature>
<comment type="cofactor">
    <cofactor evidence="1">
        <name>pyridoxal 5'-phosphate</name>
        <dbReference type="ChEBI" id="CHEBI:597326"/>
    </cofactor>
</comment>
<evidence type="ECO:0000256" key="4">
    <source>
        <dbReference type="ARBA" id="ARBA00023239"/>
    </source>
</evidence>
<dbReference type="SUPFAM" id="SSF53383">
    <property type="entry name" value="PLP-dependent transferases"/>
    <property type="match status" value="1"/>
</dbReference>
<evidence type="ECO:0000259" key="9">
    <source>
        <dbReference type="Pfam" id="PF22937"/>
    </source>
</evidence>
<sequence length="774" mass="85645">MTTSNKNNLGELAIEASEIVSRLEQIAEGVTVAETAHNQTTVFLGLEKRHTDEIIKIIHDLISTDEDGEPFSFLSLDSVTKLVMISHTLAVYCGSLERPILQKLSTRFTTDTTRWITQLFGFLDCHAFYHEDHLEGLVRVTKMMLHSKFPRYSEDGALAFTNSLPTIYNSVASPLGTVQHLCRQLGLPLDCIRPVPMNTYFGSQYTMDVSALQKIISDDVSEGRVPLIVIADAGTPITGHIDSIYRIKELCKVHGAWLHVRGHSLAALALANSHQRNGTIPPISDSLTLTLGSWLGIPGLPMITLYRIWDSLNNPNRSKQVGVSRESTLPFLAGLNTDHLSRRILALPLWTGLQSLGTEGVHSRIKEDFLASERLWTALDRFRQIRVLSPKPGGESGTYTVSELISKPTTIPVLLESIACSVVFQFIPETTNDDYQSKVPSYYDKLNSWLGQILQLDVPQVPIDICELDNIGVVLRFCPFENVVGQQPSVDEMQGFIACLEQQLVILKATVHHRESFVKLVDASPVLKIVDLPDWAGLGGVRYCPEGWEQLLTDQAKEELNHLNMVLVDTLRETDAAFSLGEGVDGLMCVRFGMLTPESDVDKLLDLVIRVGQSVEENSKVLDSMSEIVKKGIETATLDLQKENEERLWQEGIVRHIPIVGTFVNWWAPKQKEAGGIRGRSLNLTQGVVESTENIYKYHMQMGQGIATGGITPPAPQIQKPIGVSHSRSSSHASASSQQSAVKLDGEMTKLSLENHLDKVDNKEIIETNVAAPS</sequence>
<keyword evidence="2" id="KW-0210">Decarboxylase</keyword>
<keyword evidence="4" id="KW-0456">Lyase</keyword>
<keyword evidence="11" id="KW-1185">Reference proteome</keyword>
<dbReference type="InterPro" id="IPR015424">
    <property type="entry name" value="PyrdxlP-dep_Trfase"/>
</dbReference>
<dbReference type="InterPro" id="IPR015421">
    <property type="entry name" value="PyrdxlP-dep_Trfase_major"/>
</dbReference>
<dbReference type="InterPro" id="IPR055102">
    <property type="entry name" value="PDXDC1-like_3rd"/>
</dbReference>
<dbReference type="Pfam" id="PF22930">
    <property type="entry name" value="PDXDC1-like_cen"/>
    <property type="match status" value="1"/>
</dbReference>
<dbReference type="InterPro" id="IPR055103">
    <property type="entry name" value="PDXDC1-like_2nd"/>
</dbReference>
<dbReference type="Pfam" id="PF22937">
    <property type="entry name" value="PDXDC1-like_cen2"/>
    <property type="match status" value="1"/>
</dbReference>
<proteinExistence type="inferred from homology"/>
<dbReference type="PANTHER" id="PTHR42735">
    <property type="match status" value="1"/>
</dbReference>
<dbReference type="Gene3D" id="3.90.1150.10">
    <property type="entry name" value="Aspartate Aminotransferase, domain 1"/>
    <property type="match status" value="1"/>
</dbReference>
<dbReference type="EMBL" id="OV651818">
    <property type="protein sequence ID" value="CAH1112287.1"/>
    <property type="molecule type" value="Genomic_DNA"/>
</dbReference>
<accession>A0A9P0D9H1</accession>
<organism evidence="10 11">
    <name type="scientific">Psylliodes chrysocephalus</name>
    <dbReference type="NCBI Taxonomy" id="3402493"/>
    <lineage>
        <taxon>Eukaryota</taxon>
        <taxon>Metazoa</taxon>
        <taxon>Ecdysozoa</taxon>
        <taxon>Arthropoda</taxon>
        <taxon>Hexapoda</taxon>
        <taxon>Insecta</taxon>
        <taxon>Pterygota</taxon>
        <taxon>Neoptera</taxon>
        <taxon>Endopterygota</taxon>
        <taxon>Coleoptera</taxon>
        <taxon>Polyphaga</taxon>
        <taxon>Cucujiformia</taxon>
        <taxon>Chrysomeloidea</taxon>
        <taxon>Chrysomelidae</taxon>
        <taxon>Galerucinae</taxon>
        <taxon>Alticini</taxon>
        <taxon>Psylliodes</taxon>
    </lineage>
</organism>
<evidence type="ECO:0000256" key="2">
    <source>
        <dbReference type="ARBA" id="ARBA00022793"/>
    </source>
</evidence>
<feature type="domain" description="PDXDC1-like third" evidence="9">
    <location>
        <begin position="517"/>
        <end position="620"/>
    </location>
</feature>
<dbReference type="OrthoDB" id="2161780at2759"/>
<name>A0A9P0D9H1_9CUCU</name>
<dbReference type="GO" id="GO:0016831">
    <property type="term" value="F:carboxy-lyase activity"/>
    <property type="evidence" value="ECO:0007669"/>
    <property type="project" value="UniProtKB-KW"/>
</dbReference>
<feature type="domain" description="PDXDC1/PDXD2 second" evidence="8">
    <location>
        <begin position="434"/>
        <end position="511"/>
    </location>
</feature>
<keyword evidence="3" id="KW-0663">Pyridoxal phosphate</keyword>
<evidence type="ECO:0000256" key="6">
    <source>
        <dbReference type="ARBA" id="ARBA00047190"/>
    </source>
</evidence>
<evidence type="ECO:0000256" key="1">
    <source>
        <dbReference type="ARBA" id="ARBA00001933"/>
    </source>
</evidence>
<evidence type="ECO:0000313" key="10">
    <source>
        <dbReference type="EMBL" id="CAH1112287.1"/>
    </source>
</evidence>
<evidence type="ECO:0000256" key="3">
    <source>
        <dbReference type="ARBA" id="ARBA00022898"/>
    </source>
</evidence>
<gene>
    <name evidence="10" type="ORF">PSYICH_LOCUS11865</name>
</gene>
<dbReference type="Pfam" id="PF00282">
    <property type="entry name" value="Pyridoxal_deC"/>
    <property type="match status" value="1"/>
</dbReference>
<dbReference type="GO" id="GO:0030170">
    <property type="term" value="F:pyridoxal phosphate binding"/>
    <property type="evidence" value="ECO:0007669"/>
    <property type="project" value="InterPro"/>
</dbReference>
<evidence type="ECO:0000256" key="7">
    <source>
        <dbReference type="SAM" id="MobiDB-lite"/>
    </source>
</evidence>
<evidence type="ECO:0000259" key="8">
    <source>
        <dbReference type="Pfam" id="PF22930"/>
    </source>
</evidence>
<dbReference type="Gene3D" id="3.40.640.10">
    <property type="entry name" value="Type I PLP-dependent aspartate aminotransferase-like (Major domain)"/>
    <property type="match status" value="1"/>
</dbReference>
<evidence type="ECO:0000256" key="5">
    <source>
        <dbReference type="ARBA" id="ARBA00038302"/>
    </source>
</evidence>
<feature type="region of interest" description="Disordered" evidence="7">
    <location>
        <begin position="712"/>
        <end position="746"/>
    </location>
</feature>
<dbReference type="InterPro" id="IPR050477">
    <property type="entry name" value="GrpII_AminoAcid_Decarb"/>
</dbReference>
<dbReference type="PANTHER" id="PTHR42735:SF1">
    <property type="entry name" value="PYRIDOXAL-DEPENDENT DECARBOXYLASE DOMAIN-CONTAINING PROTEIN 1-RELATED"/>
    <property type="match status" value="1"/>
</dbReference>
<protein>
    <recommendedName>
        <fullName evidence="6">Pyridoxal-dependent decarboxylase domain-containing protein 1</fullName>
    </recommendedName>
</protein>
<evidence type="ECO:0000313" key="11">
    <source>
        <dbReference type="Proteomes" id="UP001153636"/>
    </source>
</evidence>
<reference evidence="10" key="1">
    <citation type="submission" date="2022-01" db="EMBL/GenBank/DDBJ databases">
        <authorList>
            <person name="King R."/>
        </authorList>
    </citation>
    <scope>NUCLEOTIDE SEQUENCE</scope>
</reference>
<dbReference type="InterPro" id="IPR002129">
    <property type="entry name" value="PyrdxlP-dep_de-COase"/>
</dbReference>
<dbReference type="InterPro" id="IPR015422">
    <property type="entry name" value="PyrdxlP-dep_Trfase_small"/>
</dbReference>
<dbReference type="GO" id="GO:0019752">
    <property type="term" value="P:carboxylic acid metabolic process"/>
    <property type="evidence" value="ECO:0007669"/>
    <property type="project" value="InterPro"/>
</dbReference>
<dbReference type="AlphaFoldDB" id="A0A9P0D9H1"/>
<dbReference type="Proteomes" id="UP001153636">
    <property type="component" value="Chromosome 6"/>
</dbReference>
<comment type="similarity">
    <text evidence="5">Belongs to the group II decarboxylase family. Sphingosine-1-phosphate lyase subfamily.</text>
</comment>